<proteinExistence type="predicted"/>
<dbReference type="InterPro" id="IPR039391">
    <property type="entry name" value="Phytocyanin-like"/>
</dbReference>
<evidence type="ECO:0000313" key="2">
    <source>
        <dbReference type="EMBL" id="CAA2945768.1"/>
    </source>
</evidence>
<evidence type="ECO:0000313" key="3">
    <source>
        <dbReference type="Proteomes" id="UP000594638"/>
    </source>
</evidence>
<name>A0A8S0PEV9_OLEEU</name>
<dbReference type="OrthoDB" id="904961at2759"/>
<gene>
    <name evidence="2" type="ORF">OLEA9_A110266</name>
</gene>
<feature type="domain" description="Phytocyanin" evidence="1">
    <location>
        <begin position="1"/>
        <end position="66"/>
    </location>
</feature>
<reference evidence="2 3" key="1">
    <citation type="submission" date="2019-12" db="EMBL/GenBank/DDBJ databases">
        <authorList>
            <person name="Alioto T."/>
            <person name="Alioto T."/>
            <person name="Gomez Garrido J."/>
        </authorList>
    </citation>
    <scope>NUCLEOTIDE SEQUENCE [LARGE SCALE GENOMIC DNA]</scope>
</reference>
<accession>A0A8S0PEV9</accession>
<comment type="caution">
    <text evidence="2">The sequence shown here is derived from an EMBL/GenBank/DDBJ whole genome shotgun (WGS) entry which is preliminary data.</text>
</comment>
<dbReference type="GO" id="GO:0005886">
    <property type="term" value="C:plasma membrane"/>
    <property type="evidence" value="ECO:0007669"/>
    <property type="project" value="TreeGrafter"/>
</dbReference>
<dbReference type="SUPFAM" id="SSF49503">
    <property type="entry name" value="Cupredoxins"/>
    <property type="match status" value="1"/>
</dbReference>
<keyword evidence="3" id="KW-1185">Reference proteome</keyword>
<dbReference type="Proteomes" id="UP000594638">
    <property type="component" value="Unassembled WGS sequence"/>
</dbReference>
<dbReference type="AlphaFoldDB" id="A0A8S0PEV9"/>
<dbReference type="Pfam" id="PF02298">
    <property type="entry name" value="Cu_bind_like"/>
    <property type="match status" value="1"/>
</dbReference>
<dbReference type="PANTHER" id="PTHR33021:SF533">
    <property type="entry name" value="PHYTOCYANIN DOMAIN-CONTAINING PROTEIN"/>
    <property type="match status" value="1"/>
</dbReference>
<dbReference type="Gramene" id="OE9A110266T1">
    <property type="protein sequence ID" value="OE9A110266C1"/>
    <property type="gene ID" value="OE9A110266"/>
</dbReference>
<dbReference type="EMBL" id="CACTIH010000061">
    <property type="protein sequence ID" value="CAA2945768.1"/>
    <property type="molecule type" value="Genomic_DNA"/>
</dbReference>
<dbReference type="InterPro" id="IPR008972">
    <property type="entry name" value="Cupredoxin"/>
</dbReference>
<dbReference type="PANTHER" id="PTHR33021">
    <property type="entry name" value="BLUE COPPER PROTEIN"/>
    <property type="match status" value="1"/>
</dbReference>
<dbReference type="Gene3D" id="2.60.40.420">
    <property type="entry name" value="Cupredoxins - blue copper proteins"/>
    <property type="match status" value="1"/>
</dbReference>
<dbReference type="GO" id="GO:0009055">
    <property type="term" value="F:electron transfer activity"/>
    <property type="evidence" value="ECO:0007669"/>
    <property type="project" value="InterPro"/>
</dbReference>
<sequence length="107" mass="11247">MYDKASHNVLKVNGSDFQTCLTSNTTGLLTSGNDVITLAKPGKKWYICAVEDHSTEGMKLVINVSEAAAPTPLPPQKPGSSGASEISTFKSFGLMLAALAAFKMILA</sequence>
<organism evidence="2 3">
    <name type="scientific">Olea europaea subsp. europaea</name>
    <dbReference type="NCBI Taxonomy" id="158383"/>
    <lineage>
        <taxon>Eukaryota</taxon>
        <taxon>Viridiplantae</taxon>
        <taxon>Streptophyta</taxon>
        <taxon>Embryophyta</taxon>
        <taxon>Tracheophyta</taxon>
        <taxon>Spermatophyta</taxon>
        <taxon>Magnoliopsida</taxon>
        <taxon>eudicotyledons</taxon>
        <taxon>Gunneridae</taxon>
        <taxon>Pentapetalae</taxon>
        <taxon>asterids</taxon>
        <taxon>lamiids</taxon>
        <taxon>Lamiales</taxon>
        <taxon>Oleaceae</taxon>
        <taxon>Oleeae</taxon>
        <taxon>Olea</taxon>
    </lineage>
</organism>
<dbReference type="PROSITE" id="PS51485">
    <property type="entry name" value="PHYTOCYANIN"/>
    <property type="match status" value="1"/>
</dbReference>
<dbReference type="InterPro" id="IPR003245">
    <property type="entry name" value="Phytocyanin_dom"/>
</dbReference>
<evidence type="ECO:0000259" key="1">
    <source>
        <dbReference type="PROSITE" id="PS51485"/>
    </source>
</evidence>
<protein>
    <submittedName>
        <fullName evidence="2">Basic blue -like</fullName>
    </submittedName>
</protein>